<feature type="compositionally biased region" description="Basic residues" evidence="1">
    <location>
        <begin position="343"/>
        <end position="359"/>
    </location>
</feature>
<sequence length="683" mass="76396">MLSSLPQHSSFMDIKVELEDMKMARRYSASEKAKWTAKSNLPVRRAPVQIPRTDNSELIEQNKLTLIGHVSNPAAKNTHALGPTDGPLRSFNPSRDRDHRDARRYVSTDHRRAYAPSPPRRSKERRKEVWIPRTELSDLTPKSDPRATGRLSVKTARQLQISEVSHTPTPRPPREPMIPAAGTHSVLSTSRDRRPTRERISPALSLNVSSERRPTVERLSLSIHRDSLPLNKDDRIRSDLRQVLENRCIEEQVGDTPLLLGTRTLGPQDPRTETSPILTLSENRLHVSMRIGPLPVEPDSFDDLGSLPKRSGRLAAKVLGKRKPTSQPPTKTGPSSPSQGINIRRRRVAKSQSSPKRKLVGPTDGPLRSFNPSRDRDHSDARRYVSTDHRRAYAPSPPRRSEERRKEVWIPCTELSDSTPKSDPRATGRLSVKNARQLQIFEVSHTPQPRPPREPMIPAAGTHSVLSTSRDRRPARERISPALSLNVSSERRPAVEHLSLPIHRDSLLLNEDDQIRSDLRQVLENRCIEEQVGDTPLLLGIRTLGPQDPRTETSPIRTLSEDRLHVSMRIGPLPVEPDSFDDLDSLPKRSGRLAAKVLGKQKPTSQPPTKTGPSSPSQGINIKRRRVTKSQSSPKRKLVVSMDAAKKGLNAGASTSRNAPPTKTFPASKKKVADFRPPRNPLP</sequence>
<feature type="compositionally biased region" description="Basic residues" evidence="1">
    <location>
        <begin position="622"/>
        <end position="638"/>
    </location>
</feature>
<feature type="compositionally biased region" description="Basic and acidic residues" evidence="1">
    <location>
        <begin position="373"/>
        <end position="391"/>
    </location>
</feature>
<feature type="region of interest" description="Disordered" evidence="1">
    <location>
        <begin position="74"/>
        <end position="197"/>
    </location>
</feature>
<feature type="compositionally biased region" description="Basic and acidic residues" evidence="1">
    <location>
        <begin position="94"/>
        <end position="112"/>
    </location>
</feature>
<evidence type="ECO:0000313" key="2">
    <source>
        <dbReference type="EMBL" id="KAF2587336.1"/>
    </source>
</evidence>
<feature type="compositionally biased region" description="Polar residues" evidence="1">
    <location>
        <begin position="328"/>
        <end position="341"/>
    </location>
</feature>
<feature type="compositionally biased region" description="Polar residues" evidence="1">
    <location>
        <begin position="155"/>
        <end position="166"/>
    </location>
</feature>
<comment type="caution">
    <text evidence="2">The sequence shown here is derived from an EMBL/GenBank/DDBJ whole genome shotgun (WGS) entry which is preliminary data.</text>
</comment>
<evidence type="ECO:0000256" key="1">
    <source>
        <dbReference type="SAM" id="MobiDB-lite"/>
    </source>
</evidence>
<feature type="compositionally biased region" description="Basic and acidic residues" evidence="1">
    <location>
        <begin position="399"/>
        <end position="408"/>
    </location>
</feature>
<proteinExistence type="predicted"/>
<feature type="compositionally biased region" description="Polar residues" evidence="1">
    <location>
        <begin position="602"/>
        <end position="620"/>
    </location>
</feature>
<feature type="compositionally biased region" description="Polar residues" evidence="1">
    <location>
        <begin position="652"/>
        <end position="661"/>
    </location>
</feature>
<organism evidence="2">
    <name type="scientific">Brassica cretica</name>
    <name type="common">Mustard</name>
    <dbReference type="NCBI Taxonomy" id="69181"/>
    <lineage>
        <taxon>Eukaryota</taxon>
        <taxon>Viridiplantae</taxon>
        <taxon>Streptophyta</taxon>
        <taxon>Embryophyta</taxon>
        <taxon>Tracheophyta</taxon>
        <taxon>Spermatophyta</taxon>
        <taxon>Magnoliopsida</taxon>
        <taxon>eudicotyledons</taxon>
        <taxon>Gunneridae</taxon>
        <taxon>Pentapetalae</taxon>
        <taxon>rosids</taxon>
        <taxon>malvids</taxon>
        <taxon>Brassicales</taxon>
        <taxon>Brassicaceae</taxon>
        <taxon>Brassiceae</taxon>
        <taxon>Brassica</taxon>
    </lineage>
</organism>
<protein>
    <submittedName>
        <fullName evidence="2">Uncharacterized protein</fullName>
    </submittedName>
</protein>
<gene>
    <name evidence="2" type="ORF">F2Q70_00034545</name>
</gene>
<feature type="region of interest" description="Disordered" evidence="1">
    <location>
        <begin position="596"/>
        <end position="683"/>
    </location>
</feature>
<dbReference type="AlphaFoldDB" id="A0A8S9K1R7"/>
<feature type="region of interest" description="Disordered" evidence="1">
    <location>
        <begin position="316"/>
        <end position="427"/>
    </location>
</feature>
<feature type="region of interest" description="Disordered" evidence="1">
    <location>
        <begin position="445"/>
        <end position="475"/>
    </location>
</feature>
<accession>A0A8S9K1R7</accession>
<reference evidence="2" key="1">
    <citation type="submission" date="2019-12" db="EMBL/GenBank/DDBJ databases">
        <title>Genome sequencing and annotation of Brassica cretica.</title>
        <authorList>
            <person name="Studholme D.J."/>
            <person name="Sarris P.F."/>
        </authorList>
    </citation>
    <scope>NUCLEOTIDE SEQUENCE</scope>
    <source>
        <strain evidence="2">PFS-102/07</strain>
        <tissue evidence="2">Leaf</tissue>
    </source>
</reference>
<name>A0A8S9K1R7_BRACR</name>
<dbReference type="EMBL" id="QGKY02000246">
    <property type="protein sequence ID" value="KAF2587336.1"/>
    <property type="molecule type" value="Genomic_DNA"/>
</dbReference>